<dbReference type="Gene3D" id="2.10.109.10">
    <property type="entry name" value="Umud Fragment, subunit A"/>
    <property type="match status" value="1"/>
</dbReference>
<keyword evidence="10" id="KW-1185">Reference proteome</keyword>
<dbReference type="AlphaFoldDB" id="A0A7G9GLM8"/>
<comment type="catalytic activity">
    <reaction evidence="1 7">
        <text>Cleavage of hydrophobic, N-terminal signal or leader sequences from secreted and periplasmic proteins.</text>
        <dbReference type="EC" id="3.4.21.89"/>
    </reaction>
</comment>
<dbReference type="KEGG" id="ehn:H9Q80_15885"/>
<dbReference type="InterPro" id="IPR036286">
    <property type="entry name" value="LexA/Signal_pep-like_sf"/>
</dbReference>
<feature type="domain" description="Peptidase S26" evidence="8">
    <location>
        <begin position="21"/>
        <end position="187"/>
    </location>
</feature>
<keyword evidence="7" id="KW-1133">Transmembrane helix</keyword>
<dbReference type="Pfam" id="PF10502">
    <property type="entry name" value="Peptidase_S26"/>
    <property type="match status" value="1"/>
</dbReference>
<keyword evidence="7" id="KW-0472">Membrane</keyword>
<proteinExistence type="inferred from homology"/>
<name>A0A7G9GLM8_9FIRM</name>
<evidence type="ECO:0000256" key="6">
    <source>
        <dbReference type="PIRSR" id="PIRSR600223-1"/>
    </source>
</evidence>
<dbReference type="GO" id="GO:0005886">
    <property type="term" value="C:plasma membrane"/>
    <property type="evidence" value="ECO:0007669"/>
    <property type="project" value="UniProtKB-SubCell"/>
</dbReference>
<sequence>MKNRKEKKQRDRLDILLTICDYARVFVIAILISLLVFTFGVRKKVVSGNSMYPILQDKEDVLINVAASYLTSIDRFDVVVVKNENEEHDLWVKRVIGLPGETIAYKDGKLYVNHQVVEETFLDTTYMEKAMKEKSLSVFTQDMEEITLQKDEYFLAGDNRVNSLDSRTPSVGPFHRNQIIAKGVLVYSPLSKVRYISDGK</sequence>
<evidence type="ECO:0000256" key="7">
    <source>
        <dbReference type="RuleBase" id="RU362042"/>
    </source>
</evidence>
<dbReference type="InterPro" id="IPR000223">
    <property type="entry name" value="Pept_S26A_signal_pept_1"/>
</dbReference>
<evidence type="ECO:0000259" key="8">
    <source>
        <dbReference type="Pfam" id="PF10502"/>
    </source>
</evidence>
<comment type="subcellular location">
    <subcellularLocation>
        <location evidence="2">Cell membrane</location>
        <topology evidence="2">Single-pass type II membrane protein</topology>
    </subcellularLocation>
    <subcellularLocation>
        <location evidence="7">Membrane</location>
        <topology evidence="7">Single-pass type II membrane protein</topology>
    </subcellularLocation>
</comment>
<feature type="active site" evidence="6">
    <location>
        <position position="93"/>
    </location>
</feature>
<evidence type="ECO:0000313" key="9">
    <source>
        <dbReference type="EMBL" id="QNM11710.1"/>
    </source>
</evidence>
<evidence type="ECO:0000256" key="5">
    <source>
        <dbReference type="ARBA" id="ARBA00022801"/>
    </source>
</evidence>
<evidence type="ECO:0000256" key="4">
    <source>
        <dbReference type="ARBA" id="ARBA00013208"/>
    </source>
</evidence>
<feature type="transmembrane region" description="Helical" evidence="7">
    <location>
        <begin position="21"/>
        <end position="41"/>
    </location>
</feature>
<dbReference type="InterPro" id="IPR019757">
    <property type="entry name" value="Pept_S26A_signal_pept_1_Lys-AS"/>
</dbReference>
<evidence type="ECO:0000256" key="2">
    <source>
        <dbReference type="ARBA" id="ARBA00004401"/>
    </source>
</evidence>
<keyword evidence="7" id="KW-0812">Transmembrane</keyword>
<evidence type="ECO:0000256" key="3">
    <source>
        <dbReference type="ARBA" id="ARBA00009370"/>
    </source>
</evidence>
<organism evidence="9 10">
    <name type="scientific">[Eubacterium] hominis</name>
    <dbReference type="NCBI Taxonomy" id="2764325"/>
    <lineage>
        <taxon>Bacteria</taxon>
        <taxon>Bacillati</taxon>
        <taxon>Bacillota</taxon>
        <taxon>Erysipelotrichia</taxon>
        <taxon>Erysipelotrichales</taxon>
        <taxon>Erysipelotrichaceae</taxon>
        <taxon>Amedibacillus</taxon>
    </lineage>
</organism>
<dbReference type="EMBL" id="CP060636">
    <property type="protein sequence ID" value="QNM11710.1"/>
    <property type="molecule type" value="Genomic_DNA"/>
</dbReference>
<evidence type="ECO:0000256" key="1">
    <source>
        <dbReference type="ARBA" id="ARBA00000677"/>
    </source>
</evidence>
<keyword evidence="7" id="KW-0645">Protease</keyword>
<dbReference type="RefSeq" id="WP_117452201.1">
    <property type="nucleotide sequence ID" value="NZ_CP060636.1"/>
</dbReference>
<accession>A0A7G9GLM8</accession>
<dbReference type="EC" id="3.4.21.89" evidence="4 7"/>
<reference evidence="9 10" key="1">
    <citation type="submission" date="2020-08" db="EMBL/GenBank/DDBJ databases">
        <authorList>
            <person name="Liu C."/>
            <person name="Sun Q."/>
        </authorList>
    </citation>
    <scope>NUCLEOTIDE SEQUENCE [LARGE SCALE GENOMIC DNA]</scope>
    <source>
        <strain evidence="9 10">NSJ-61</strain>
    </source>
</reference>
<feature type="active site" evidence="6">
    <location>
        <position position="50"/>
    </location>
</feature>
<dbReference type="PANTHER" id="PTHR43390:SF1">
    <property type="entry name" value="CHLOROPLAST PROCESSING PEPTIDASE"/>
    <property type="match status" value="1"/>
</dbReference>
<dbReference type="GO" id="GO:0006465">
    <property type="term" value="P:signal peptide processing"/>
    <property type="evidence" value="ECO:0007669"/>
    <property type="project" value="InterPro"/>
</dbReference>
<dbReference type="PRINTS" id="PR00727">
    <property type="entry name" value="LEADERPTASE"/>
</dbReference>
<keyword evidence="5 7" id="KW-0378">Hydrolase</keyword>
<dbReference type="GO" id="GO:0004252">
    <property type="term" value="F:serine-type endopeptidase activity"/>
    <property type="evidence" value="ECO:0007669"/>
    <property type="project" value="InterPro"/>
</dbReference>
<dbReference type="Proteomes" id="UP000515856">
    <property type="component" value="Chromosome"/>
</dbReference>
<dbReference type="CDD" id="cd06530">
    <property type="entry name" value="S26_SPase_I"/>
    <property type="match status" value="1"/>
</dbReference>
<dbReference type="PROSITE" id="PS00760">
    <property type="entry name" value="SPASE_I_2"/>
    <property type="match status" value="1"/>
</dbReference>
<protein>
    <recommendedName>
        <fullName evidence="4 7">Signal peptidase I</fullName>
        <ecNumber evidence="4 7">3.4.21.89</ecNumber>
    </recommendedName>
</protein>
<comment type="similarity">
    <text evidence="3 7">Belongs to the peptidase S26 family.</text>
</comment>
<dbReference type="PANTHER" id="PTHR43390">
    <property type="entry name" value="SIGNAL PEPTIDASE I"/>
    <property type="match status" value="1"/>
</dbReference>
<dbReference type="NCBIfam" id="TIGR02227">
    <property type="entry name" value="sigpep_I_bact"/>
    <property type="match status" value="1"/>
</dbReference>
<dbReference type="GO" id="GO:0009003">
    <property type="term" value="F:signal peptidase activity"/>
    <property type="evidence" value="ECO:0007669"/>
    <property type="project" value="UniProtKB-EC"/>
</dbReference>
<dbReference type="SUPFAM" id="SSF51306">
    <property type="entry name" value="LexA/Signal peptidase"/>
    <property type="match status" value="1"/>
</dbReference>
<dbReference type="InterPro" id="IPR019533">
    <property type="entry name" value="Peptidase_S26"/>
</dbReference>
<evidence type="ECO:0000313" key="10">
    <source>
        <dbReference type="Proteomes" id="UP000515856"/>
    </source>
</evidence>
<gene>
    <name evidence="9" type="primary">lepB</name>
    <name evidence="9" type="ORF">H9Q80_15885</name>
</gene>